<dbReference type="GO" id="GO:0016998">
    <property type="term" value="P:cell wall macromolecule catabolic process"/>
    <property type="evidence" value="ECO:0007669"/>
    <property type="project" value="InterPro"/>
</dbReference>
<keyword evidence="7" id="KW-0326">Glycosidase</keyword>
<evidence type="ECO:0000256" key="2">
    <source>
        <dbReference type="ARBA" id="ARBA00010646"/>
    </source>
</evidence>
<dbReference type="Gene3D" id="3.20.20.80">
    <property type="entry name" value="Glycosidases"/>
    <property type="match status" value="1"/>
</dbReference>
<dbReference type="InterPro" id="IPR018077">
    <property type="entry name" value="Glyco_hydro_fam25_subgr"/>
</dbReference>
<gene>
    <name evidence="9" type="ORF">ReqiPine5gene40</name>
</gene>
<dbReference type="InterPro" id="IPR050570">
    <property type="entry name" value="Cell_wall_metabolism_enzyme"/>
</dbReference>
<dbReference type="RefSeq" id="YP_009016221.1">
    <property type="nucleotide sequence ID" value="NC_023722.1"/>
</dbReference>
<evidence type="ECO:0000256" key="4">
    <source>
        <dbReference type="ARBA" id="ARBA00022529"/>
    </source>
</evidence>
<dbReference type="SUPFAM" id="SSF51261">
    <property type="entry name" value="Duplicated hybrid motif"/>
    <property type="match status" value="1"/>
</dbReference>
<dbReference type="SMART" id="SM00641">
    <property type="entry name" value="Glyco_25"/>
    <property type="match status" value="1"/>
</dbReference>
<dbReference type="GO" id="GO:0009253">
    <property type="term" value="P:peptidoglycan catabolic process"/>
    <property type="evidence" value="ECO:0007669"/>
    <property type="project" value="InterPro"/>
</dbReference>
<dbReference type="GO" id="GO:0004222">
    <property type="term" value="F:metalloendopeptidase activity"/>
    <property type="evidence" value="ECO:0007669"/>
    <property type="project" value="TreeGrafter"/>
</dbReference>
<evidence type="ECO:0000256" key="6">
    <source>
        <dbReference type="ARBA" id="ARBA00022801"/>
    </source>
</evidence>
<evidence type="ECO:0000256" key="5">
    <source>
        <dbReference type="ARBA" id="ARBA00022638"/>
    </source>
</evidence>
<dbReference type="EC" id="3.2.1.17" evidence="3"/>
<evidence type="ECO:0000259" key="8">
    <source>
        <dbReference type="Pfam" id="PF01551"/>
    </source>
</evidence>
<dbReference type="GO" id="GO:0003796">
    <property type="term" value="F:lysozyme activity"/>
    <property type="evidence" value="ECO:0007669"/>
    <property type="project" value="UniProtKB-EC"/>
</dbReference>
<dbReference type="PANTHER" id="PTHR21666">
    <property type="entry name" value="PEPTIDASE-RELATED"/>
    <property type="match status" value="1"/>
</dbReference>
<name>D4P815_9CAUD</name>
<dbReference type="InterPro" id="IPR002053">
    <property type="entry name" value="Glyco_hydro_25"/>
</dbReference>
<sequence>MTTKVWPLDRGLVVTSGFGSRWGTTHWGTDFGREGGSGGNPVYAVKDGTIVAAGPASGFGQWVLVDHPTAVGGGTTVYGHVIPEVRVGQEVRAGDRIARVHPTKSPGNGNVDPHLHLEWHRYVWTPVRPDGTAPDRLDPMTMLSGAVYRDELGEAPAPHPEEKNVTLFGVDISNWQKGLDLGRVKGEDFRGVIAKVSEGSGFRDPQWPGFRDKAREVGLPVMGYHYIRGDDIDRQADVFVEHLGDRSIPAMVDVEDGAPSIQRVRDFVRAVEARGVRVALTYLPQWYWRNIGQPDLAGLPPLMSSDYGPSRTGFASTIYPGDNDRGWNGYGGNEVKVFQFTEKALVAGQLIDAWAVRSQADLDALFLGRVPEPVPPAPVDPNAPGPFPYGDRPAPTGDPTADLVIGWLYGFLAPLVADVKSIRYQLVGAENIVYRQDGTVDIEKSYPGLEMLGYRTVTDILGALGKIEEIRGAFDPKP</sequence>
<dbReference type="PROSITE" id="PS51904">
    <property type="entry name" value="GLYCOSYL_HYDROL_F25_2"/>
    <property type="match status" value="1"/>
</dbReference>
<evidence type="ECO:0000256" key="3">
    <source>
        <dbReference type="ARBA" id="ARBA00012732"/>
    </source>
</evidence>
<dbReference type="Gene3D" id="2.70.70.10">
    <property type="entry name" value="Glucose Permease (Domain IIA)"/>
    <property type="match status" value="1"/>
</dbReference>
<dbReference type="OrthoDB" id="2438at10239"/>
<feature type="domain" description="M23ase beta-sheet core" evidence="8">
    <location>
        <begin position="25"/>
        <end position="121"/>
    </location>
</feature>
<dbReference type="Pfam" id="PF01183">
    <property type="entry name" value="Glyco_hydro_25"/>
    <property type="match status" value="1"/>
</dbReference>
<dbReference type="InterPro" id="IPR011055">
    <property type="entry name" value="Dup_hybrid_motif"/>
</dbReference>
<dbReference type="GeneID" id="18564151"/>
<dbReference type="EMBL" id="GU580943">
    <property type="protein sequence ID" value="ADD81145.1"/>
    <property type="molecule type" value="Genomic_DNA"/>
</dbReference>
<keyword evidence="4" id="KW-0929">Antimicrobial</keyword>
<dbReference type="InterPro" id="IPR016047">
    <property type="entry name" value="M23ase_b-sheet_dom"/>
</dbReference>
<comment type="catalytic activity">
    <reaction evidence="1">
        <text>Hydrolysis of (1-&gt;4)-beta-linkages between N-acetylmuramic acid and N-acetyl-D-glucosamine residues in a peptidoglycan and between N-acetyl-D-glucosamine residues in chitodextrins.</text>
        <dbReference type="EC" id="3.2.1.17"/>
    </reaction>
</comment>
<dbReference type="CDD" id="cd00599">
    <property type="entry name" value="GH25_muramidase"/>
    <property type="match status" value="1"/>
</dbReference>
<evidence type="ECO:0000256" key="7">
    <source>
        <dbReference type="ARBA" id="ARBA00023295"/>
    </source>
</evidence>
<dbReference type="Proteomes" id="UP000001504">
    <property type="component" value="Segment"/>
</dbReference>
<dbReference type="GO" id="GO:0031640">
    <property type="term" value="P:killing of cells of another organism"/>
    <property type="evidence" value="ECO:0007669"/>
    <property type="project" value="UniProtKB-KW"/>
</dbReference>
<evidence type="ECO:0000256" key="1">
    <source>
        <dbReference type="ARBA" id="ARBA00000632"/>
    </source>
</evidence>
<dbReference type="CDD" id="cd12797">
    <property type="entry name" value="M23_peptidase"/>
    <property type="match status" value="1"/>
</dbReference>
<accession>D4P815</accession>
<reference evidence="9 10" key="1">
    <citation type="journal article" date="2011" name="Appl. Environ. Microbiol.">
        <title>Genomic and functional analyses of Rhodococcus equi phages ReqiPepy6, ReqiPoco6, ReqiPine5, and ReqiDocB7.</title>
        <authorList>
            <person name="Summer E.J."/>
            <person name="Liu M."/>
            <person name="Gill J.J."/>
            <person name="Grant M."/>
            <person name="Chan-Cortes T.N."/>
            <person name="Ferguson L."/>
            <person name="Janes C."/>
            <person name="Lange K."/>
            <person name="Bertoli M."/>
            <person name="Moore C."/>
            <person name="Orchard R.C."/>
            <person name="Cohen N."/>
            <person name="Young R."/>
        </authorList>
    </citation>
    <scope>NUCLEOTIDE SEQUENCE [LARGE SCALE GENOMIC DNA]</scope>
</reference>
<dbReference type="Pfam" id="PF01551">
    <property type="entry name" value="Peptidase_M23"/>
    <property type="match status" value="1"/>
</dbReference>
<comment type="similarity">
    <text evidence="2">Belongs to the glycosyl hydrolase 25 family.</text>
</comment>
<keyword evidence="6" id="KW-0378">Hydrolase</keyword>
<organism evidence="9 10">
    <name type="scientific">Rhodococcus phage ReqiPine5</name>
    <dbReference type="NCBI Taxonomy" id="691963"/>
    <lineage>
        <taxon>Viruses</taxon>
        <taxon>Duplodnaviria</taxon>
        <taxon>Heunggongvirae</taxon>
        <taxon>Uroviricota</taxon>
        <taxon>Caudoviricetes</taxon>
        <taxon>Caudoviricetes incertae sedis</taxon>
        <taxon>Reqipinevirus</taxon>
        <taxon>Reqipinevirus reqipine5</taxon>
    </lineage>
</organism>
<evidence type="ECO:0000313" key="9">
    <source>
        <dbReference type="EMBL" id="ADD81145.1"/>
    </source>
</evidence>
<dbReference type="KEGG" id="vg:18564151"/>
<dbReference type="InterPro" id="IPR017853">
    <property type="entry name" value="GH"/>
</dbReference>
<protein>
    <recommendedName>
        <fullName evidence="3">lysozyme</fullName>
        <ecNumber evidence="3">3.2.1.17</ecNumber>
    </recommendedName>
</protein>
<keyword evidence="5" id="KW-0081">Bacteriolytic enzyme</keyword>
<dbReference type="PANTHER" id="PTHR21666:SF270">
    <property type="entry name" value="MUREIN HYDROLASE ACTIVATOR ENVC"/>
    <property type="match status" value="1"/>
</dbReference>
<keyword evidence="10" id="KW-1185">Reference proteome</keyword>
<evidence type="ECO:0000313" key="10">
    <source>
        <dbReference type="Proteomes" id="UP000001504"/>
    </source>
</evidence>
<dbReference type="GO" id="GO:0042742">
    <property type="term" value="P:defense response to bacterium"/>
    <property type="evidence" value="ECO:0007669"/>
    <property type="project" value="UniProtKB-KW"/>
</dbReference>
<proteinExistence type="inferred from homology"/>
<dbReference type="SUPFAM" id="SSF51445">
    <property type="entry name" value="(Trans)glycosidases"/>
    <property type="match status" value="1"/>
</dbReference>
<dbReference type="CAZy" id="GH25">
    <property type="family name" value="Glycoside Hydrolase Family 25"/>
</dbReference>